<sequence>MSNESKSKVSRISKNLDLKNFFKTNKLPILVTVIFFLFTSYVSFFIDNPARGSDAMFYFFAGEQILFGDNENVRLPNAPIGGPVLFSSLNTVFHDPYLTIKIISLISGTAIVFLSFFIIKNIFNFKIAFLTQLIVAVNPKLHLQTTFPFNEIFPVFLVFLSFYYFTKTRILYNHLILAGILLGISFMFRYQTFPIVIGFLIYLLIRDKKFRKNLPLALLFVSSFLVGCSPLLIYNYTTFGNLIDSDPNYYMYTTTTFVQTDEWEKQVRIQGDSFFSGITSDFNIFLKNYLFNLFYHNPDRIFNLSGGIDNISPIPAVPYIGIILIFGGVIYYLKPDYNKKLLLSLILSAITITIIISLLGILETYFFAIIIIPILALGIFSFKKIQKNFLPLFVAAITYFLMMAVIPVTRAEYFFSVWIIFPVLTSLFFLELIPRVTIRKNESKQINLKHSSPVKTIIIISIILLISVNLAFSYKLMSMIEYGDKSFDGIIGEIKKIFSNKQPGLHLGTEVKQIGEILSQQPNIENSYVMGNNWAVIYYSNSKLLFADFVEGDEKESLHSYITRENWSENDIFLSNSMSVPIDRNNIYKPVPDYLIYTPTVLIESPENLKILENPNDPRVKSYLELLYKSKLGTLVYKINHGSE</sequence>
<evidence type="ECO:0000256" key="4">
    <source>
        <dbReference type="ARBA" id="ARBA00022679"/>
    </source>
</evidence>
<evidence type="ECO:0000256" key="2">
    <source>
        <dbReference type="ARBA" id="ARBA00022475"/>
    </source>
</evidence>
<dbReference type="Proteomes" id="UP000529843">
    <property type="component" value="Unassembled WGS sequence"/>
</dbReference>
<feature type="transmembrane region" description="Helical" evidence="8">
    <location>
        <begin position="341"/>
        <end position="359"/>
    </location>
</feature>
<feature type="transmembrane region" description="Helical" evidence="8">
    <location>
        <begin position="216"/>
        <end position="236"/>
    </location>
</feature>
<dbReference type="PANTHER" id="PTHR33908:SF11">
    <property type="entry name" value="MEMBRANE PROTEIN"/>
    <property type="match status" value="1"/>
</dbReference>
<evidence type="ECO:0000313" key="10">
    <source>
        <dbReference type="EMBL" id="NWK02211.1"/>
    </source>
</evidence>
<feature type="transmembrane region" description="Helical" evidence="8">
    <location>
        <begin position="316"/>
        <end position="334"/>
    </location>
</feature>
<dbReference type="EMBL" id="JACAST010000017">
    <property type="protein sequence ID" value="NWK02211.1"/>
    <property type="molecule type" value="Genomic_DNA"/>
</dbReference>
<comment type="subcellular location">
    <subcellularLocation>
        <location evidence="1">Cell membrane</location>
        <topology evidence="1">Multi-pass membrane protein</topology>
    </subcellularLocation>
</comment>
<evidence type="ECO:0000256" key="1">
    <source>
        <dbReference type="ARBA" id="ARBA00004651"/>
    </source>
</evidence>
<keyword evidence="6 8" id="KW-1133">Transmembrane helix</keyword>
<protein>
    <submittedName>
        <fullName evidence="10">Glycosyltransferase family 39 protein</fullName>
    </submittedName>
</protein>
<feature type="domain" description="Glycosyltransferase RgtA/B/C/D-like" evidence="9">
    <location>
        <begin position="79"/>
        <end position="234"/>
    </location>
</feature>
<dbReference type="InterPro" id="IPR038731">
    <property type="entry name" value="RgtA/B/C-like"/>
</dbReference>
<dbReference type="GO" id="GO:0008610">
    <property type="term" value="P:lipid biosynthetic process"/>
    <property type="evidence" value="ECO:0007669"/>
    <property type="project" value="UniProtKB-ARBA"/>
</dbReference>
<gene>
    <name evidence="10" type="ORF">HX804_02750</name>
</gene>
<keyword evidence="3" id="KW-0328">Glycosyltransferase</keyword>
<feature type="transmembrane region" description="Helical" evidence="8">
    <location>
        <begin position="27"/>
        <end position="46"/>
    </location>
</feature>
<keyword evidence="7 8" id="KW-0472">Membrane</keyword>
<evidence type="ECO:0000259" key="9">
    <source>
        <dbReference type="Pfam" id="PF13231"/>
    </source>
</evidence>
<feature type="transmembrane region" description="Helical" evidence="8">
    <location>
        <begin position="389"/>
        <end position="407"/>
    </location>
</feature>
<evidence type="ECO:0000256" key="6">
    <source>
        <dbReference type="ARBA" id="ARBA00022989"/>
    </source>
</evidence>
<keyword evidence="2" id="KW-1003">Cell membrane</keyword>
<evidence type="ECO:0000256" key="7">
    <source>
        <dbReference type="ARBA" id="ARBA00023136"/>
    </source>
</evidence>
<dbReference type="AlphaFoldDB" id="A0A7K4NLN0"/>
<dbReference type="GO" id="GO:0016763">
    <property type="term" value="F:pentosyltransferase activity"/>
    <property type="evidence" value="ECO:0007669"/>
    <property type="project" value="TreeGrafter"/>
</dbReference>
<proteinExistence type="predicted"/>
<organism evidence="10 11">
    <name type="scientific">Marine Group I thaumarchaeote</name>
    <dbReference type="NCBI Taxonomy" id="2511932"/>
    <lineage>
        <taxon>Archaea</taxon>
        <taxon>Nitrososphaerota</taxon>
        <taxon>Marine Group I</taxon>
    </lineage>
</organism>
<evidence type="ECO:0000313" key="11">
    <source>
        <dbReference type="Proteomes" id="UP000529843"/>
    </source>
</evidence>
<dbReference type="GO" id="GO:0005886">
    <property type="term" value="C:plasma membrane"/>
    <property type="evidence" value="ECO:0007669"/>
    <property type="project" value="UniProtKB-SubCell"/>
</dbReference>
<feature type="transmembrane region" description="Helical" evidence="8">
    <location>
        <begin position="454"/>
        <end position="474"/>
    </location>
</feature>
<feature type="transmembrane region" description="Helical" evidence="8">
    <location>
        <begin position="413"/>
        <end position="433"/>
    </location>
</feature>
<feature type="transmembrane region" description="Helical" evidence="8">
    <location>
        <begin position="171"/>
        <end position="204"/>
    </location>
</feature>
<reference evidence="10 11" key="1">
    <citation type="journal article" date="2019" name="Environ. Microbiol.">
        <title>Genomics insights into ecotype formation of ammonia-oxidizing archaea in the deep ocean.</title>
        <authorList>
            <person name="Wang Y."/>
            <person name="Huang J.M."/>
            <person name="Cui G.J."/>
            <person name="Nunoura T."/>
            <person name="Takaki Y."/>
            <person name="Li W.L."/>
            <person name="Li J."/>
            <person name="Gao Z.M."/>
            <person name="Takai K."/>
            <person name="Zhang A.Q."/>
            <person name="Stepanauskas R."/>
        </authorList>
    </citation>
    <scope>NUCLEOTIDE SEQUENCE [LARGE SCALE GENOMIC DNA]</scope>
    <source>
        <strain evidence="10 11">N8</strain>
    </source>
</reference>
<keyword evidence="4 10" id="KW-0808">Transferase</keyword>
<feature type="transmembrane region" description="Helical" evidence="8">
    <location>
        <begin position="147"/>
        <end position="165"/>
    </location>
</feature>
<accession>A0A7K4NLN0</accession>
<keyword evidence="5 8" id="KW-0812">Transmembrane</keyword>
<feature type="transmembrane region" description="Helical" evidence="8">
    <location>
        <begin position="98"/>
        <end position="119"/>
    </location>
</feature>
<evidence type="ECO:0000256" key="5">
    <source>
        <dbReference type="ARBA" id="ARBA00022692"/>
    </source>
</evidence>
<dbReference type="InterPro" id="IPR050297">
    <property type="entry name" value="LipidA_mod_glycosyltrf_83"/>
</dbReference>
<evidence type="ECO:0000256" key="3">
    <source>
        <dbReference type="ARBA" id="ARBA00022676"/>
    </source>
</evidence>
<dbReference type="Pfam" id="PF13231">
    <property type="entry name" value="PMT_2"/>
    <property type="match status" value="1"/>
</dbReference>
<comment type="caution">
    <text evidence="10">The sequence shown here is derived from an EMBL/GenBank/DDBJ whole genome shotgun (WGS) entry which is preliminary data.</text>
</comment>
<evidence type="ECO:0000256" key="8">
    <source>
        <dbReference type="SAM" id="Phobius"/>
    </source>
</evidence>
<name>A0A7K4NLN0_9ARCH</name>
<feature type="transmembrane region" description="Helical" evidence="8">
    <location>
        <begin position="365"/>
        <end position="382"/>
    </location>
</feature>
<dbReference type="PANTHER" id="PTHR33908">
    <property type="entry name" value="MANNOSYLTRANSFERASE YKCB-RELATED"/>
    <property type="match status" value="1"/>
</dbReference>